<dbReference type="PANTHER" id="PTHR33695:SF1">
    <property type="entry name" value="LIPOPROTEIN SIGNAL PEPTIDASE"/>
    <property type="match status" value="1"/>
</dbReference>
<keyword evidence="7 9" id="KW-1133">Transmembrane helix</keyword>
<comment type="pathway">
    <text evidence="9">Protein modification; lipoprotein biosynthesis (signal peptide cleavage).</text>
</comment>
<dbReference type="GO" id="GO:0005886">
    <property type="term" value="C:plasma membrane"/>
    <property type="evidence" value="ECO:0007669"/>
    <property type="project" value="UniProtKB-SubCell"/>
</dbReference>
<comment type="caution">
    <text evidence="12">The sequence shown here is derived from an EMBL/GenBank/DDBJ whole genome shotgun (WGS) entry which is preliminary data.</text>
</comment>
<feature type="transmembrane region" description="Helical" evidence="9">
    <location>
        <begin position="92"/>
        <end position="111"/>
    </location>
</feature>
<accession>A0A255Z0M8</accession>
<evidence type="ECO:0000256" key="8">
    <source>
        <dbReference type="ARBA" id="ARBA00023136"/>
    </source>
</evidence>
<comment type="subcellular location">
    <subcellularLocation>
        <location evidence="9">Cell membrane</location>
        <topology evidence="9">Multi-pass membrane protein</topology>
    </subcellularLocation>
</comment>
<proteinExistence type="inferred from homology"/>
<dbReference type="AlphaFoldDB" id="A0A255Z0M8"/>
<keyword evidence="2 9" id="KW-1003">Cell membrane</keyword>
<evidence type="ECO:0000256" key="9">
    <source>
        <dbReference type="HAMAP-Rule" id="MF_00161"/>
    </source>
</evidence>
<protein>
    <recommendedName>
        <fullName evidence="9">Lipoprotein signal peptidase</fullName>
        <ecNumber evidence="9">3.4.23.36</ecNumber>
    </recommendedName>
    <alternativeName>
        <fullName evidence="9">Prolipoprotein signal peptidase</fullName>
    </alternativeName>
    <alternativeName>
        <fullName evidence="9">Signal peptidase II</fullName>
        <shortName evidence="9">SPase II</shortName>
    </alternativeName>
</protein>
<evidence type="ECO:0000256" key="3">
    <source>
        <dbReference type="ARBA" id="ARBA00022670"/>
    </source>
</evidence>
<comment type="function">
    <text evidence="9 10">This protein specifically catalyzes the removal of signal peptides from prolipoproteins.</text>
</comment>
<keyword evidence="3 9" id="KW-0645">Protease</keyword>
<keyword evidence="4 9" id="KW-0812">Transmembrane</keyword>
<feature type="transmembrane region" description="Helical" evidence="9">
    <location>
        <begin position="20"/>
        <end position="38"/>
    </location>
</feature>
<feature type="active site" evidence="9">
    <location>
        <position position="164"/>
    </location>
</feature>
<dbReference type="PRINTS" id="PR00781">
    <property type="entry name" value="LIPOSIGPTASE"/>
</dbReference>
<dbReference type="OrthoDB" id="9810259at2"/>
<reference evidence="12 13" key="1">
    <citation type="submission" date="2017-07" db="EMBL/GenBank/DDBJ databases">
        <title>Niveispirillum cyanobacteriorum sp. nov., isolated from cyanobacterial aggregates in a eutrophic lake.</title>
        <authorList>
            <person name="Cai H."/>
        </authorList>
    </citation>
    <scope>NUCLEOTIDE SEQUENCE [LARGE SCALE GENOMIC DNA]</scope>
    <source>
        <strain evidence="13">TH1-14</strain>
    </source>
</reference>
<keyword evidence="5 9" id="KW-0064">Aspartyl protease</keyword>
<evidence type="ECO:0000313" key="12">
    <source>
        <dbReference type="EMBL" id="OYQ35018.1"/>
    </source>
</evidence>
<dbReference type="EMBL" id="NOXU01000027">
    <property type="protein sequence ID" value="OYQ35018.1"/>
    <property type="molecule type" value="Genomic_DNA"/>
</dbReference>
<sequence>MEVGGGVARAAVDKEKVRKLRLVTGIVALLALILDQVSKQWVLTSLLPCLSGPPGPECAVVTPFIEVTGFFNMVVAWNFGVSFSMFYSQHDLMPYALSLLAVGICGALVWWNRHNDRIVAALATGMVVGGAIGNVIDRLRYGAVADFLDFHVAGWHWPAFNVADCCIVVGVGLLLIDGLFSDAEQR</sequence>
<evidence type="ECO:0000256" key="7">
    <source>
        <dbReference type="ARBA" id="ARBA00022989"/>
    </source>
</evidence>
<keyword evidence="6 9" id="KW-0378">Hydrolase</keyword>
<dbReference type="GO" id="GO:0006508">
    <property type="term" value="P:proteolysis"/>
    <property type="evidence" value="ECO:0007669"/>
    <property type="project" value="UniProtKB-KW"/>
</dbReference>
<evidence type="ECO:0000256" key="10">
    <source>
        <dbReference type="RuleBase" id="RU000594"/>
    </source>
</evidence>
<keyword evidence="13" id="KW-1185">Reference proteome</keyword>
<gene>
    <name evidence="9 12" type="primary">lspA</name>
    <name evidence="12" type="ORF">CHU95_09700</name>
</gene>
<name>A0A255Z0M8_9PROT</name>
<comment type="catalytic activity">
    <reaction evidence="9 10">
        <text>Release of signal peptides from bacterial membrane prolipoproteins. Hydrolyzes -Xaa-Yaa-Zaa-|-(S,diacylglyceryl)Cys-, in which Xaa is hydrophobic (preferably Leu), and Yaa (Ala or Ser) and Zaa (Gly or Ala) have small, neutral side chains.</text>
        <dbReference type="EC" id="3.4.23.36"/>
    </reaction>
</comment>
<keyword evidence="8 9" id="KW-0472">Membrane</keyword>
<evidence type="ECO:0000313" key="13">
    <source>
        <dbReference type="Proteomes" id="UP000216998"/>
    </source>
</evidence>
<feature type="active site" evidence="9">
    <location>
        <position position="146"/>
    </location>
</feature>
<comment type="similarity">
    <text evidence="1 9 11">Belongs to the peptidase A8 family.</text>
</comment>
<evidence type="ECO:0000256" key="5">
    <source>
        <dbReference type="ARBA" id="ARBA00022750"/>
    </source>
</evidence>
<evidence type="ECO:0000256" key="2">
    <source>
        <dbReference type="ARBA" id="ARBA00022475"/>
    </source>
</evidence>
<dbReference type="NCBIfam" id="TIGR00077">
    <property type="entry name" value="lspA"/>
    <property type="match status" value="1"/>
</dbReference>
<evidence type="ECO:0000256" key="6">
    <source>
        <dbReference type="ARBA" id="ARBA00022801"/>
    </source>
</evidence>
<dbReference type="HAMAP" id="MF_00161">
    <property type="entry name" value="LspA"/>
    <property type="match status" value="1"/>
</dbReference>
<dbReference type="Proteomes" id="UP000216998">
    <property type="component" value="Unassembled WGS sequence"/>
</dbReference>
<dbReference type="GO" id="GO:0004190">
    <property type="term" value="F:aspartic-type endopeptidase activity"/>
    <property type="evidence" value="ECO:0007669"/>
    <property type="project" value="UniProtKB-UniRule"/>
</dbReference>
<organism evidence="12 13">
    <name type="scientific">Niveispirillum lacus</name>
    <dbReference type="NCBI Taxonomy" id="1981099"/>
    <lineage>
        <taxon>Bacteria</taxon>
        <taxon>Pseudomonadati</taxon>
        <taxon>Pseudomonadota</taxon>
        <taxon>Alphaproteobacteria</taxon>
        <taxon>Rhodospirillales</taxon>
        <taxon>Azospirillaceae</taxon>
        <taxon>Niveispirillum</taxon>
    </lineage>
</organism>
<dbReference type="Pfam" id="PF01252">
    <property type="entry name" value="Peptidase_A8"/>
    <property type="match status" value="1"/>
</dbReference>
<dbReference type="UniPathway" id="UPA00665"/>
<dbReference type="PANTHER" id="PTHR33695">
    <property type="entry name" value="LIPOPROTEIN SIGNAL PEPTIDASE"/>
    <property type="match status" value="1"/>
</dbReference>
<dbReference type="PROSITE" id="PS00855">
    <property type="entry name" value="SPASE_II"/>
    <property type="match status" value="1"/>
</dbReference>
<evidence type="ECO:0000256" key="11">
    <source>
        <dbReference type="RuleBase" id="RU004181"/>
    </source>
</evidence>
<feature type="transmembrane region" description="Helical" evidence="9">
    <location>
        <begin position="156"/>
        <end position="176"/>
    </location>
</feature>
<dbReference type="EC" id="3.4.23.36" evidence="9"/>
<feature type="transmembrane region" description="Helical" evidence="9">
    <location>
        <begin position="118"/>
        <end position="136"/>
    </location>
</feature>
<evidence type="ECO:0000256" key="4">
    <source>
        <dbReference type="ARBA" id="ARBA00022692"/>
    </source>
</evidence>
<evidence type="ECO:0000256" key="1">
    <source>
        <dbReference type="ARBA" id="ARBA00006139"/>
    </source>
</evidence>
<dbReference type="InterPro" id="IPR001872">
    <property type="entry name" value="Peptidase_A8"/>
</dbReference>